<dbReference type="AlphaFoldDB" id="A0A7Y2P0Z0"/>
<gene>
    <name evidence="2" type="ORF">HGB41_16880</name>
</gene>
<name>A0A7Y2P0Z0_9BURK</name>
<feature type="signal peptide" evidence="1">
    <location>
        <begin position="1"/>
        <end position="26"/>
    </location>
</feature>
<evidence type="ECO:0008006" key="4">
    <source>
        <dbReference type="Google" id="ProtNLM"/>
    </source>
</evidence>
<dbReference type="RefSeq" id="WP_171086551.1">
    <property type="nucleotide sequence ID" value="NZ_JABAIV010000006.1"/>
</dbReference>
<proteinExistence type="predicted"/>
<dbReference type="Proteomes" id="UP000533905">
    <property type="component" value="Unassembled WGS sequence"/>
</dbReference>
<comment type="caution">
    <text evidence="2">The sequence shown here is derived from an EMBL/GenBank/DDBJ whole genome shotgun (WGS) entry which is preliminary data.</text>
</comment>
<protein>
    <recommendedName>
        <fullName evidence="4">DUF4410 domain-containing protein</fullName>
    </recommendedName>
</protein>
<reference evidence="2 3" key="1">
    <citation type="submission" date="2020-04" db="EMBL/GenBank/DDBJ databases">
        <title>Massilia sp. nov., a cold adapted bacteria isolated from Arctic soil.</title>
        <authorList>
            <person name="Son J."/>
            <person name="Ka J.-O."/>
        </authorList>
    </citation>
    <scope>NUCLEOTIDE SEQUENCE [LARGE SCALE GENOMIC DNA]</scope>
    <source>
        <strain evidence="2 3">ML15P13</strain>
    </source>
</reference>
<keyword evidence="1" id="KW-0732">Signal</keyword>
<sequence length="179" mass="18636">MSIQSAFRRIAILPAVFVVATLTGCASQMTHQEMTPAPVQAAKQQPHTVTVTSPTMTTNAGIASLITPAELQAAVSNAVAASKAFTGVQANGGAYQLGAQVFNVDAPAMGFSMTSKVEMGWTLKRADTGAVVWQESVKTEHTTGATEAFAGVERMKMSIGGAIRKNIDIALQRIGALSL</sequence>
<organism evidence="2 3">
    <name type="scientific">Telluria aromaticivorans</name>
    <dbReference type="NCBI Taxonomy" id="2725995"/>
    <lineage>
        <taxon>Bacteria</taxon>
        <taxon>Pseudomonadati</taxon>
        <taxon>Pseudomonadota</taxon>
        <taxon>Betaproteobacteria</taxon>
        <taxon>Burkholderiales</taxon>
        <taxon>Oxalobacteraceae</taxon>
        <taxon>Telluria group</taxon>
        <taxon>Telluria</taxon>
    </lineage>
</organism>
<dbReference type="EMBL" id="JABAIV010000006">
    <property type="protein sequence ID" value="NNG24669.1"/>
    <property type="molecule type" value="Genomic_DNA"/>
</dbReference>
<evidence type="ECO:0000256" key="1">
    <source>
        <dbReference type="SAM" id="SignalP"/>
    </source>
</evidence>
<evidence type="ECO:0000313" key="2">
    <source>
        <dbReference type="EMBL" id="NNG24669.1"/>
    </source>
</evidence>
<feature type="chain" id="PRO_5031442521" description="DUF4410 domain-containing protein" evidence="1">
    <location>
        <begin position="27"/>
        <end position="179"/>
    </location>
</feature>
<keyword evidence="3" id="KW-1185">Reference proteome</keyword>
<accession>A0A7Y2P0Z0</accession>
<evidence type="ECO:0000313" key="3">
    <source>
        <dbReference type="Proteomes" id="UP000533905"/>
    </source>
</evidence>